<reference evidence="12" key="1">
    <citation type="submission" date="2018-09" db="EMBL/GenBank/DDBJ databases">
        <authorList>
            <person name="Zhu H."/>
        </authorList>
    </citation>
    <scope>NUCLEOTIDE SEQUENCE [LARGE SCALE GENOMIC DNA]</scope>
    <source>
        <strain evidence="12">K1W22B-1</strain>
    </source>
</reference>
<dbReference type="GO" id="GO:0042158">
    <property type="term" value="P:lipoprotein biosynthetic process"/>
    <property type="evidence" value="ECO:0007669"/>
    <property type="project" value="UniProtKB-UniRule"/>
</dbReference>
<keyword evidence="2 8" id="KW-1003">Cell membrane</keyword>
<keyword evidence="4 8" id="KW-0812">Transmembrane</keyword>
<dbReference type="CDD" id="cd07571">
    <property type="entry name" value="ALP_N-acyl_transferase"/>
    <property type="match status" value="1"/>
</dbReference>
<organism evidence="11 12">
    <name type="scientific">Nocardioides cavernaquae</name>
    <dbReference type="NCBI Taxonomy" id="2321396"/>
    <lineage>
        <taxon>Bacteria</taxon>
        <taxon>Bacillati</taxon>
        <taxon>Actinomycetota</taxon>
        <taxon>Actinomycetes</taxon>
        <taxon>Propionibacteriales</taxon>
        <taxon>Nocardioidaceae</taxon>
        <taxon>Nocardioides</taxon>
    </lineage>
</organism>
<keyword evidence="6 8" id="KW-0472">Membrane</keyword>
<dbReference type="GO" id="GO:0005886">
    <property type="term" value="C:plasma membrane"/>
    <property type="evidence" value="ECO:0007669"/>
    <property type="project" value="UniProtKB-SubCell"/>
</dbReference>
<keyword evidence="5 8" id="KW-1133">Transmembrane helix</keyword>
<evidence type="ECO:0000256" key="2">
    <source>
        <dbReference type="ARBA" id="ARBA00022475"/>
    </source>
</evidence>
<evidence type="ECO:0000256" key="5">
    <source>
        <dbReference type="ARBA" id="ARBA00022989"/>
    </source>
</evidence>
<feature type="compositionally biased region" description="Basic and acidic residues" evidence="9">
    <location>
        <begin position="24"/>
        <end position="38"/>
    </location>
</feature>
<comment type="catalytic activity">
    <reaction evidence="8">
        <text>N-terminal S-1,2-diacyl-sn-glyceryl-L-cysteinyl-[lipoprotein] + a glycerophospholipid = N-acyl-S-1,2-diacyl-sn-glyceryl-L-cysteinyl-[lipoprotein] + a 2-acyl-sn-glycero-3-phospholipid + H(+)</text>
        <dbReference type="Rhea" id="RHEA:48228"/>
        <dbReference type="Rhea" id="RHEA-COMP:14681"/>
        <dbReference type="Rhea" id="RHEA-COMP:14684"/>
        <dbReference type="ChEBI" id="CHEBI:15378"/>
        <dbReference type="ChEBI" id="CHEBI:136912"/>
        <dbReference type="ChEBI" id="CHEBI:140656"/>
        <dbReference type="ChEBI" id="CHEBI:140657"/>
        <dbReference type="ChEBI" id="CHEBI:140660"/>
        <dbReference type="EC" id="2.3.1.269"/>
    </reaction>
</comment>
<dbReference type="UniPathway" id="UPA00666"/>
<dbReference type="PROSITE" id="PS50263">
    <property type="entry name" value="CN_HYDROLASE"/>
    <property type="match status" value="1"/>
</dbReference>
<keyword evidence="12" id="KW-1185">Reference proteome</keyword>
<evidence type="ECO:0000313" key="12">
    <source>
        <dbReference type="Proteomes" id="UP000276542"/>
    </source>
</evidence>
<feature type="domain" description="CN hydrolase" evidence="10">
    <location>
        <begin position="288"/>
        <end position="549"/>
    </location>
</feature>
<dbReference type="InterPro" id="IPR036526">
    <property type="entry name" value="C-N_Hydrolase_sf"/>
</dbReference>
<keyword evidence="3 8" id="KW-0808">Transferase</keyword>
<evidence type="ECO:0000256" key="6">
    <source>
        <dbReference type="ARBA" id="ARBA00023136"/>
    </source>
</evidence>
<feature type="region of interest" description="Disordered" evidence="9">
    <location>
        <begin position="589"/>
        <end position="613"/>
    </location>
</feature>
<evidence type="ECO:0000256" key="3">
    <source>
        <dbReference type="ARBA" id="ARBA00022679"/>
    </source>
</evidence>
<dbReference type="Gene3D" id="3.60.110.10">
    <property type="entry name" value="Carbon-nitrogen hydrolase"/>
    <property type="match status" value="1"/>
</dbReference>
<dbReference type="InterPro" id="IPR045378">
    <property type="entry name" value="LNT_N"/>
</dbReference>
<feature type="transmembrane region" description="Helical" evidence="8">
    <location>
        <begin position="110"/>
        <end position="128"/>
    </location>
</feature>
<protein>
    <recommendedName>
        <fullName evidence="8">Apolipoprotein N-acyltransferase</fullName>
        <shortName evidence="8">ALP N-acyltransferase</shortName>
        <ecNumber evidence="8">2.3.1.269</ecNumber>
    </recommendedName>
</protein>
<dbReference type="EMBL" id="QYRP01000002">
    <property type="protein sequence ID" value="RJS47228.1"/>
    <property type="molecule type" value="Genomic_DNA"/>
</dbReference>
<dbReference type="InterPro" id="IPR003010">
    <property type="entry name" value="C-N_Hydrolase"/>
</dbReference>
<feature type="transmembrane region" description="Helical" evidence="8">
    <location>
        <begin position="160"/>
        <end position="181"/>
    </location>
</feature>
<dbReference type="OrthoDB" id="9804277at2"/>
<proteinExistence type="inferred from homology"/>
<accession>A0A3A5HBG1</accession>
<comment type="function">
    <text evidence="8">Catalyzes the phospholipid dependent N-acylation of the N-terminal cysteine of apolipoprotein, the last step in lipoprotein maturation.</text>
</comment>
<evidence type="ECO:0000313" key="11">
    <source>
        <dbReference type="EMBL" id="RJS47228.1"/>
    </source>
</evidence>
<evidence type="ECO:0000256" key="9">
    <source>
        <dbReference type="SAM" id="MobiDB-lite"/>
    </source>
</evidence>
<dbReference type="EC" id="2.3.1.269" evidence="8"/>
<sequence>MQIVAVGPTARQSTSSGPSPAPRDGIDGGRSRWHRGCDAEGAPGSVDNFPLTAAGRQRVGPKGLAPLPRLLFTCREVARRMGSLAAVPTRLAAALVAGVATYAGFDPINLPLLIPAGLALFFGAVRGAGIRRGAAVGGAFGATFFGLHIFWMRALGTEPWIALTLLETLFLILLGAILPVLSTRRAWPVWFALAWSAAEAMRGAIPFGGFTWGQLGFAVMDTPVEPVLPWLGVAGAGFVVALLAALLAWALLEARPRLALVTAGAAAVLLALPAWVQPPGLRTSSGTLDVAIVQADIPGNGDNLVAHHREVTEGQATATRELAGAVRRGEVAQPDLVVWPENSTAVDPFDDVEARDEIASAVRAIDAPVLVGAIVDDPDPGRVLNQGILYDPVTGAGERYAKRHPVPFGEYVPFRWIFRDRFTERIGLVRRDMAAGTRTSPLRVDRHDGTGSVLVADAICFDVAFDDALGSQVRRGAELGVVQTSNALFIHTSQIDQQFAISRVRARELARTVVIASVNGRSGVVAANGDVVNAFPVRARQVSVDRVPLHSARPPSLWVGPWWGPVAVALTSLGFLFTWRPYRRMNGGRVRSRPHGEQSHEQPAGAFEAGRKR</sequence>
<evidence type="ECO:0000256" key="8">
    <source>
        <dbReference type="HAMAP-Rule" id="MF_01148"/>
    </source>
</evidence>
<comment type="subcellular location">
    <subcellularLocation>
        <location evidence="1 8">Cell membrane</location>
        <topology evidence="1 8">Multi-pass membrane protein</topology>
    </subcellularLocation>
</comment>
<comment type="similarity">
    <text evidence="8">Belongs to the CN hydrolase family. Apolipoprotein N-acyltransferase subfamily.</text>
</comment>
<feature type="transmembrane region" description="Helical" evidence="8">
    <location>
        <begin position="562"/>
        <end position="579"/>
    </location>
</feature>
<dbReference type="Proteomes" id="UP000276542">
    <property type="component" value="Unassembled WGS sequence"/>
</dbReference>
<evidence type="ECO:0000259" key="10">
    <source>
        <dbReference type="PROSITE" id="PS50263"/>
    </source>
</evidence>
<keyword evidence="11" id="KW-0449">Lipoprotein</keyword>
<evidence type="ECO:0000256" key="4">
    <source>
        <dbReference type="ARBA" id="ARBA00022692"/>
    </source>
</evidence>
<dbReference type="PANTHER" id="PTHR38686:SF1">
    <property type="entry name" value="APOLIPOPROTEIN N-ACYLTRANSFERASE"/>
    <property type="match status" value="1"/>
</dbReference>
<keyword evidence="7 8" id="KW-0012">Acyltransferase</keyword>
<name>A0A3A5HBG1_9ACTN</name>
<dbReference type="Pfam" id="PF00795">
    <property type="entry name" value="CN_hydrolase"/>
    <property type="match status" value="1"/>
</dbReference>
<dbReference type="AlphaFoldDB" id="A0A3A5HBG1"/>
<evidence type="ECO:0000256" key="7">
    <source>
        <dbReference type="ARBA" id="ARBA00023315"/>
    </source>
</evidence>
<feature type="transmembrane region" description="Helical" evidence="8">
    <location>
        <begin position="84"/>
        <end position="104"/>
    </location>
</feature>
<dbReference type="PANTHER" id="PTHR38686">
    <property type="entry name" value="APOLIPOPROTEIN N-ACYLTRANSFERASE"/>
    <property type="match status" value="1"/>
</dbReference>
<feature type="region of interest" description="Disordered" evidence="9">
    <location>
        <begin position="1"/>
        <end position="41"/>
    </location>
</feature>
<comment type="caution">
    <text evidence="11">The sequence shown here is derived from an EMBL/GenBank/DDBJ whole genome shotgun (WGS) entry which is preliminary data.</text>
</comment>
<dbReference type="NCBIfam" id="TIGR00546">
    <property type="entry name" value="lnt"/>
    <property type="match status" value="1"/>
</dbReference>
<dbReference type="SUPFAM" id="SSF56317">
    <property type="entry name" value="Carbon-nitrogen hydrolase"/>
    <property type="match status" value="1"/>
</dbReference>
<gene>
    <name evidence="8 11" type="primary">lnt</name>
    <name evidence="11" type="ORF">D4739_14030</name>
</gene>
<dbReference type="Pfam" id="PF20154">
    <property type="entry name" value="LNT_N"/>
    <property type="match status" value="1"/>
</dbReference>
<feature type="transmembrane region" description="Helical" evidence="8">
    <location>
        <begin position="227"/>
        <end position="251"/>
    </location>
</feature>
<dbReference type="HAMAP" id="MF_01148">
    <property type="entry name" value="Lnt"/>
    <property type="match status" value="1"/>
</dbReference>
<evidence type="ECO:0000256" key="1">
    <source>
        <dbReference type="ARBA" id="ARBA00004651"/>
    </source>
</evidence>
<feature type="transmembrane region" description="Helical" evidence="8">
    <location>
        <begin position="135"/>
        <end position="154"/>
    </location>
</feature>
<feature type="transmembrane region" description="Helical" evidence="8">
    <location>
        <begin position="188"/>
        <end position="207"/>
    </location>
</feature>
<dbReference type="GO" id="GO:0016410">
    <property type="term" value="F:N-acyltransferase activity"/>
    <property type="evidence" value="ECO:0007669"/>
    <property type="project" value="UniProtKB-UniRule"/>
</dbReference>
<feature type="transmembrane region" description="Helical" evidence="8">
    <location>
        <begin position="258"/>
        <end position="276"/>
    </location>
</feature>
<dbReference type="InterPro" id="IPR004563">
    <property type="entry name" value="Apolipo_AcylTrfase"/>
</dbReference>
<comment type="pathway">
    <text evidence="8">Protein modification; lipoprotein biosynthesis (N-acyl transfer).</text>
</comment>